<keyword evidence="3" id="KW-1185">Reference proteome</keyword>
<dbReference type="EMBL" id="JACJQL010000089">
    <property type="protein sequence ID" value="MBD2255327.1"/>
    <property type="molecule type" value="Genomic_DNA"/>
</dbReference>
<gene>
    <name evidence="2" type="ORF">H6G14_29365</name>
</gene>
<dbReference type="RefSeq" id="WP_190572120.1">
    <property type="nucleotide sequence ID" value="NZ_JACJQL010000089.1"/>
</dbReference>
<sequence>MDLDLKIYIPLLAACITSTAALIVGIINWRTNIKIRNQQFLINIIEKDINELKEIQIYLLNLLPRLLYIHSKLESSTITFDEAKELFDILCATNLKIANLSPLLKQSSLFNTFTELKQIIHDGFDSKDSKTLLRYTGALSSYAGLLNSEIAIKKDIIKSLFV</sequence>
<accession>A0ABR8BMI9</accession>
<evidence type="ECO:0000313" key="2">
    <source>
        <dbReference type="EMBL" id="MBD2255327.1"/>
    </source>
</evidence>
<name>A0ABR8BMI9_9NOSO</name>
<feature type="transmembrane region" description="Helical" evidence="1">
    <location>
        <begin position="6"/>
        <end position="29"/>
    </location>
</feature>
<keyword evidence="1" id="KW-0472">Membrane</keyword>
<evidence type="ECO:0000256" key="1">
    <source>
        <dbReference type="SAM" id="Phobius"/>
    </source>
</evidence>
<keyword evidence="1" id="KW-0812">Transmembrane</keyword>
<evidence type="ECO:0000313" key="3">
    <source>
        <dbReference type="Proteomes" id="UP000621307"/>
    </source>
</evidence>
<keyword evidence="1" id="KW-1133">Transmembrane helix</keyword>
<dbReference type="Proteomes" id="UP000621307">
    <property type="component" value="Unassembled WGS sequence"/>
</dbReference>
<proteinExistence type="predicted"/>
<reference evidence="2 3" key="1">
    <citation type="journal article" date="2020" name="ISME J.">
        <title>Comparative genomics reveals insights into cyanobacterial evolution and habitat adaptation.</title>
        <authorList>
            <person name="Chen M.Y."/>
            <person name="Teng W.K."/>
            <person name="Zhao L."/>
            <person name="Hu C.X."/>
            <person name="Zhou Y.K."/>
            <person name="Han B.P."/>
            <person name="Song L.R."/>
            <person name="Shu W.S."/>
        </authorList>
    </citation>
    <scope>NUCLEOTIDE SEQUENCE [LARGE SCALE GENOMIC DNA]</scope>
    <source>
        <strain evidence="2 3">FACHB-3921</strain>
    </source>
</reference>
<organism evidence="2 3">
    <name type="scientific">Nostoc parmelioides FACHB-3921</name>
    <dbReference type="NCBI Taxonomy" id="2692909"/>
    <lineage>
        <taxon>Bacteria</taxon>
        <taxon>Bacillati</taxon>
        <taxon>Cyanobacteriota</taxon>
        <taxon>Cyanophyceae</taxon>
        <taxon>Nostocales</taxon>
        <taxon>Nostocaceae</taxon>
        <taxon>Nostoc</taxon>
    </lineage>
</organism>
<protein>
    <submittedName>
        <fullName evidence="2">Uncharacterized protein</fullName>
    </submittedName>
</protein>
<comment type="caution">
    <text evidence="2">The sequence shown here is derived from an EMBL/GenBank/DDBJ whole genome shotgun (WGS) entry which is preliminary data.</text>
</comment>